<feature type="region of interest" description="Disordered" evidence="2">
    <location>
        <begin position="20"/>
        <end position="50"/>
    </location>
</feature>
<protein>
    <submittedName>
        <fullName evidence="3">Uncharacterized protein</fullName>
    </submittedName>
</protein>
<reference evidence="3" key="1">
    <citation type="submission" date="2023-08" db="EMBL/GenBank/DDBJ databases">
        <title>A de novo genome assembly of Solanum verrucosum Schlechtendal, a Mexican diploid species geographically isolated from the other diploid A-genome species in potato relatives.</title>
        <authorList>
            <person name="Hosaka K."/>
        </authorList>
    </citation>
    <scope>NUCLEOTIDE SEQUENCE</scope>
    <source>
        <tissue evidence="3">Young leaves</tissue>
    </source>
</reference>
<evidence type="ECO:0000313" key="3">
    <source>
        <dbReference type="EMBL" id="WMV30541.1"/>
    </source>
</evidence>
<evidence type="ECO:0000313" key="4">
    <source>
        <dbReference type="Proteomes" id="UP001234989"/>
    </source>
</evidence>
<feature type="non-terminal residue" evidence="3">
    <location>
        <position position="451"/>
    </location>
</feature>
<feature type="region of interest" description="Disordered" evidence="2">
    <location>
        <begin position="431"/>
        <end position="451"/>
    </location>
</feature>
<gene>
    <name evidence="3" type="ORF">MTR67_023926</name>
</gene>
<organism evidence="3 4">
    <name type="scientific">Solanum verrucosum</name>
    <dbReference type="NCBI Taxonomy" id="315347"/>
    <lineage>
        <taxon>Eukaryota</taxon>
        <taxon>Viridiplantae</taxon>
        <taxon>Streptophyta</taxon>
        <taxon>Embryophyta</taxon>
        <taxon>Tracheophyta</taxon>
        <taxon>Spermatophyta</taxon>
        <taxon>Magnoliopsida</taxon>
        <taxon>eudicotyledons</taxon>
        <taxon>Gunneridae</taxon>
        <taxon>Pentapetalae</taxon>
        <taxon>asterids</taxon>
        <taxon>lamiids</taxon>
        <taxon>Solanales</taxon>
        <taxon>Solanaceae</taxon>
        <taxon>Solanoideae</taxon>
        <taxon>Solaneae</taxon>
        <taxon>Solanum</taxon>
    </lineage>
</organism>
<evidence type="ECO:0000256" key="1">
    <source>
        <dbReference type="SAM" id="Coils"/>
    </source>
</evidence>
<name>A0AAF0QW40_SOLVR</name>
<accession>A0AAF0QW40</accession>
<feature type="compositionally biased region" description="Polar residues" evidence="2">
    <location>
        <begin position="437"/>
        <end position="451"/>
    </location>
</feature>
<evidence type="ECO:0000256" key="2">
    <source>
        <dbReference type="SAM" id="MobiDB-lite"/>
    </source>
</evidence>
<feature type="coiled-coil region" evidence="1">
    <location>
        <begin position="368"/>
        <end position="395"/>
    </location>
</feature>
<keyword evidence="4" id="KW-1185">Reference proteome</keyword>
<feature type="compositionally biased region" description="Basic and acidic residues" evidence="2">
    <location>
        <begin position="20"/>
        <end position="32"/>
    </location>
</feature>
<dbReference type="AlphaFoldDB" id="A0AAF0QW40"/>
<keyword evidence="1" id="KW-0175">Coiled coil</keyword>
<proteinExistence type="predicted"/>
<dbReference type="Proteomes" id="UP001234989">
    <property type="component" value="Chromosome 5"/>
</dbReference>
<dbReference type="EMBL" id="CP133616">
    <property type="protein sequence ID" value="WMV30541.1"/>
    <property type="molecule type" value="Genomic_DNA"/>
</dbReference>
<sequence>MQYRSSVELANKFKIKREQLANERNNRVKKEQAPIPHKRKNSKNFIPQQGKSKLLGHKSVMQSSSREELRTSHMIAGKGQTKQRLFQSGESIQEKGIKLPMNNSRFQTSFKEGVTASVHVTGTTLGNGEVQHDIEDLLNFKQVKRKSVRPATSIDQFLDKQQIHNEHDIHDLPNCKQVKRKSVIPANSLDQFQNNQGIRIDDETKRDYHTIVDVKFMHAPIINEHNKGLDDLVDQEELGGDECDVEEEIDIDCSTKGTIARNPRFISLMYTSWHAVPKDTKKRMWEYINRAAKDNNEEPSKPEMFIATRTKMGKEIQADTQVAIDELQNRQNSGETADDAFRAVFGNEQPGRLRCYGRSVTITSLKKDEEINNLKQKHSNEITSLKEELREEMRHLFTQLLQNNLGLNFQDIPGCVGSNLASHVDASSAQAVRGTNLPHSSGSAHDSVLQK</sequence>